<evidence type="ECO:0000313" key="3">
    <source>
        <dbReference type="Proteomes" id="UP000199109"/>
    </source>
</evidence>
<dbReference type="RefSeq" id="WP_091870675.1">
    <property type="nucleotide sequence ID" value="NZ_FNAO01000007.1"/>
</dbReference>
<dbReference type="Proteomes" id="UP000199109">
    <property type="component" value="Unassembled WGS sequence"/>
</dbReference>
<dbReference type="InterPro" id="IPR036913">
    <property type="entry name" value="YegP-like_sf"/>
</dbReference>
<reference evidence="2 3" key="1">
    <citation type="submission" date="2016-10" db="EMBL/GenBank/DDBJ databases">
        <authorList>
            <person name="de Groot N.N."/>
        </authorList>
    </citation>
    <scope>NUCLEOTIDE SEQUENCE [LARGE SCALE GENOMIC DNA]</scope>
    <source>
        <strain evidence="2 3">DSM 23421</strain>
    </source>
</reference>
<organism evidence="2 3">
    <name type="scientific">Pricia antarctica</name>
    <dbReference type="NCBI Taxonomy" id="641691"/>
    <lineage>
        <taxon>Bacteria</taxon>
        <taxon>Pseudomonadati</taxon>
        <taxon>Bacteroidota</taxon>
        <taxon>Flavobacteriia</taxon>
        <taxon>Flavobacteriales</taxon>
        <taxon>Flavobacteriaceae</taxon>
        <taxon>Pricia</taxon>
    </lineage>
</organism>
<dbReference type="InterPro" id="IPR010879">
    <property type="entry name" value="DUF1508"/>
</dbReference>
<proteinExistence type="predicted"/>
<dbReference type="EMBL" id="FNAO01000007">
    <property type="protein sequence ID" value="SDE78113.1"/>
    <property type="molecule type" value="Genomic_DNA"/>
</dbReference>
<evidence type="ECO:0000313" key="2">
    <source>
        <dbReference type="EMBL" id="SDE78113.1"/>
    </source>
</evidence>
<evidence type="ECO:0000259" key="1">
    <source>
        <dbReference type="Pfam" id="PF07411"/>
    </source>
</evidence>
<dbReference type="OrthoDB" id="9802792at2"/>
<protein>
    <recommendedName>
        <fullName evidence="1">DUF1508 domain-containing protein</fullName>
    </recommendedName>
</protein>
<accession>A0A1G7FQD7</accession>
<sequence length="102" mass="11381">MINIHTDSDNTHRFSVKTENGNTLLTSVAFPDKTEMDETIKSLGAATMNRNHFERNTNTEGKFLFSLKDDTGGTIGHSEPYDSEAGMENGIKNLREQIQFLG</sequence>
<dbReference type="STRING" id="641691.SAMN05421636_107229"/>
<dbReference type="InterPro" id="IPR051141">
    <property type="entry name" value="UPF0339_domain"/>
</dbReference>
<dbReference type="Gene3D" id="2.30.29.80">
    <property type="match status" value="1"/>
</dbReference>
<dbReference type="PANTHER" id="PTHR40606:SF1">
    <property type="entry name" value="UPF0339 PROTEIN YEGP"/>
    <property type="match status" value="1"/>
</dbReference>
<keyword evidence="3" id="KW-1185">Reference proteome</keyword>
<name>A0A1G7FQD7_9FLAO</name>
<dbReference type="Pfam" id="PF07411">
    <property type="entry name" value="DUF1508"/>
    <property type="match status" value="1"/>
</dbReference>
<gene>
    <name evidence="2" type="ORF">SAMN05421636_107229</name>
</gene>
<feature type="domain" description="DUF1508" evidence="1">
    <location>
        <begin position="60"/>
        <end position="96"/>
    </location>
</feature>
<dbReference type="AlphaFoldDB" id="A0A1G7FQD7"/>
<dbReference type="SUPFAM" id="SSF160113">
    <property type="entry name" value="YegP-like"/>
    <property type="match status" value="2"/>
</dbReference>
<dbReference type="PANTHER" id="PTHR40606">
    <property type="match status" value="1"/>
</dbReference>